<proteinExistence type="predicted"/>
<feature type="transmembrane region" description="Helical" evidence="1">
    <location>
        <begin position="12"/>
        <end position="31"/>
    </location>
</feature>
<gene>
    <name evidence="2" type="ORF">LCGC14_1708460</name>
</gene>
<accession>A0A0F9JWD7</accession>
<evidence type="ECO:0008006" key="3">
    <source>
        <dbReference type="Google" id="ProtNLM"/>
    </source>
</evidence>
<evidence type="ECO:0000313" key="2">
    <source>
        <dbReference type="EMBL" id="KKM14208.1"/>
    </source>
</evidence>
<evidence type="ECO:0000256" key="1">
    <source>
        <dbReference type="SAM" id="Phobius"/>
    </source>
</evidence>
<comment type="caution">
    <text evidence="2">The sequence shown here is derived from an EMBL/GenBank/DDBJ whole genome shotgun (WGS) entry which is preliminary data.</text>
</comment>
<dbReference type="EMBL" id="LAZR01015203">
    <property type="protein sequence ID" value="KKM14208.1"/>
    <property type="molecule type" value="Genomic_DNA"/>
</dbReference>
<keyword evidence="1" id="KW-0472">Membrane</keyword>
<reference evidence="2" key="1">
    <citation type="journal article" date="2015" name="Nature">
        <title>Complex archaea that bridge the gap between prokaryotes and eukaryotes.</title>
        <authorList>
            <person name="Spang A."/>
            <person name="Saw J.H."/>
            <person name="Jorgensen S.L."/>
            <person name="Zaremba-Niedzwiedzka K."/>
            <person name="Martijn J."/>
            <person name="Lind A.E."/>
            <person name="van Eijk R."/>
            <person name="Schleper C."/>
            <person name="Guy L."/>
            <person name="Ettema T.J."/>
        </authorList>
    </citation>
    <scope>NUCLEOTIDE SEQUENCE</scope>
</reference>
<dbReference type="AlphaFoldDB" id="A0A0F9JWD7"/>
<organism evidence="2">
    <name type="scientific">marine sediment metagenome</name>
    <dbReference type="NCBI Taxonomy" id="412755"/>
    <lineage>
        <taxon>unclassified sequences</taxon>
        <taxon>metagenomes</taxon>
        <taxon>ecological metagenomes</taxon>
    </lineage>
</organism>
<name>A0A0F9JWD7_9ZZZZ</name>
<keyword evidence="1" id="KW-0812">Transmembrane</keyword>
<protein>
    <recommendedName>
        <fullName evidence="3">CcmD family protein</fullName>
    </recommendedName>
</protein>
<keyword evidence="1" id="KW-1133">Transmembrane helix</keyword>
<sequence length="48" mass="5770">MSILDNDIITIIISYILFWSVVIILILYPKLRLRKTLKRIKNLEKNIK</sequence>